<protein>
    <recommendedName>
        <fullName evidence="7">WRKY domain-containing protein</fullName>
    </recommendedName>
</protein>
<evidence type="ECO:0000259" key="7">
    <source>
        <dbReference type="PROSITE" id="PS50811"/>
    </source>
</evidence>
<dbReference type="OrthoDB" id="756799at2759"/>
<evidence type="ECO:0000256" key="5">
    <source>
        <dbReference type="ARBA" id="ARBA00023242"/>
    </source>
</evidence>
<keyword evidence="2" id="KW-0805">Transcription regulation</keyword>
<dbReference type="SUPFAM" id="SSF118290">
    <property type="entry name" value="WRKY DNA-binding domain"/>
    <property type="match status" value="1"/>
</dbReference>
<keyword evidence="5" id="KW-0539">Nucleus</keyword>
<dbReference type="Pfam" id="PF03106">
    <property type="entry name" value="WRKY"/>
    <property type="match status" value="1"/>
</dbReference>
<evidence type="ECO:0000256" key="4">
    <source>
        <dbReference type="ARBA" id="ARBA00023163"/>
    </source>
</evidence>
<proteinExistence type="predicted"/>
<dbReference type="InterPro" id="IPR044810">
    <property type="entry name" value="WRKY_plant"/>
</dbReference>
<evidence type="ECO:0000256" key="1">
    <source>
        <dbReference type="ARBA" id="ARBA00004123"/>
    </source>
</evidence>
<evidence type="ECO:0000313" key="9">
    <source>
        <dbReference type="Proteomes" id="UP000701853"/>
    </source>
</evidence>
<keyword evidence="4" id="KW-0804">Transcription</keyword>
<name>A0A8J5Z3Q8_9ROSI</name>
<evidence type="ECO:0000256" key="6">
    <source>
        <dbReference type="SAM" id="MobiDB-lite"/>
    </source>
</evidence>
<evidence type="ECO:0000256" key="2">
    <source>
        <dbReference type="ARBA" id="ARBA00023015"/>
    </source>
</evidence>
<keyword evidence="3" id="KW-0238">DNA-binding</keyword>
<dbReference type="InterPro" id="IPR036576">
    <property type="entry name" value="WRKY_dom_sf"/>
</dbReference>
<accession>A0A8J5Z3Q8</accession>
<dbReference type="GO" id="GO:0005516">
    <property type="term" value="F:calmodulin binding"/>
    <property type="evidence" value="ECO:0007669"/>
    <property type="project" value="UniProtKB-ARBA"/>
</dbReference>
<organism evidence="8 9">
    <name type="scientific">Gossypium anomalum</name>
    <dbReference type="NCBI Taxonomy" id="47600"/>
    <lineage>
        <taxon>Eukaryota</taxon>
        <taxon>Viridiplantae</taxon>
        <taxon>Streptophyta</taxon>
        <taxon>Embryophyta</taxon>
        <taxon>Tracheophyta</taxon>
        <taxon>Spermatophyta</taxon>
        <taxon>Magnoliopsida</taxon>
        <taxon>eudicotyledons</taxon>
        <taxon>Gunneridae</taxon>
        <taxon>Pentapetalae</taxon>
        <taxon>rosids</taxon>
        <taxon>malvids</taxon>
        <taxon>Malvales</taxon>
        <taxon>Malvaceae</taxon>
        <taxon>Malvoideae</taxon>
        <taxon>Gossypium</taxon>
    </lineage>
</organism>
<dbReference type="Proteomes" id="UP000701853">
    <property type="component" value="Chromosome 5"/>
</dbReference>
<dbReference type="InterPro" id="IPR003657">
    <property type="entry name" value="WRKY_dom"/>
</dbReference>
<reference evidence="8 9" key="1">
    <citation type="journal article" date="2021" name="bioRxiv">
        <title>The Gossypium anomalum genome as a resource for cotton improvement and evolutionary analysis of hybrid incompatibility.</title>
        <authorList>
            <person name="Grover C.E."/>
            <person name="Yuan D."/>
            <person name="Arick M.A."/>
            <person name="Miller E.R."/>
            <person name="Hu G."/>
            <person name="Peterson D.G."/>
            <person name="Wendel J.F."/>
            <person name="Udall J.A."/>
        </authorList>
    </citation>
    <scope>NUCLEOTIDE SEQUENCE [LARGE SCALE GENOMIC DNA]</scope>
    <source>
        <strain evidence="8">JFW-Udall</strain>
        <tissue evidence="8">Leaf</tissue>
    </source>
</reference>
<dbReference type="SMART" id="SM00774">
    <property type="entry name" value="WRKY"/>
    <property type="match status" value="1"/>
</dbReference>
<comment type="subcellular location">
    <subcellularLocation>
        <location evidence="1">Nucleus</location>
    </subcellularLocation>
</comment>
<dbReference type="InterPro" id="IPR018872">
    <property type="entry name" value="Zn-cluster-dom"/>
</dbReference>
<keyword evidence="9" id="KW-1185">Reference proteome</keyword>
<dbReference type="GO" id="GO:0003700">
    <property type="term" value="F:DNA-binding transcription factor activity"/>
    <property type="evidence" value="ECO:0007669"/>
    <property type="project" value="InterPro"/>
</dbReference>
<dbReference type="FunFam" id="2.20.25.80:FF:000004">
    <property type="entry name" value="WRKY transcription factor 65"/>
    <property type="match status" value="1"/>
</dbReference>
<feature type="domain" description="WRKY" evidence="7">
    <location>
        <begin position="272"/>
        <end position="338"/>
    </location>
</feature>
<dbReference type="GO" id="GO:0005634">
    <property type="term" value="C:nucleus"/>
    <property type="evidence" value="ECO:0007669"/>
    <property type="project" value="UniProtKB-SubCell"/>
</dbReference>
<evidence type="ECO:0000256" key="3">
    <source>
        <dbReference type="ARBA" id="ARBA00023125"/>
    </source>
</evidence>
<dbReference type="AlphaFoldDB" id="A0A8J5Z3Q8"/>
<dbReference type="EMBL" id="JAHUZN010000005">
    <property type="protein sequence ID" value="KAG8493633.1"/>
    <property type="molecule type" value="Genomic_DNA"/>
</dbReference>
<sequence length="351" mass="38336">MTVELKMVYGGDGGGSFARKVVETALKEAANSGIQGVEELITLMSKNQELFNPDVSIKTAAPSGSAESAMDIQAVTDKTVNSFKEVISLLDRPRIGHARFRRAPVLHPKQDTEQASKKIQEPETGSSSFQVTKDQVSAFKPFCSTPSYRLPPLPHSRPQSKRSPPLIAKIGALERNESPSTINFSSSRTLSAGNSFISSSTGNTDSFQPSGFQFTSPSHVPSSGKPPLFSSLKRKCNSLDGAALKYGSFSRRCHCSKKRLKKVIRVPAISNKTADIPPDEYSWRKYGQKPIKGSPHPRGYYRCSSVKGCPARKHVERALDEPMMLIVTYEADHNHSHNSTDVSPALILESS</sequence>
<comment type="caution">
    <text evidence="8">The sequence shown here is derived from an EMBL/GenBank/DDBJ whole genome shotgun (WGS) entry which is preliminary data.</text>
</comment>
<dbReference type="PANTHER" id="PTHR31282">
    <property type="entry name" value="WRKY TRANSCRIPTION FACTOR 21-RELATED"/>
    <property type="match status" value="1"/>
</dbReference>
<dbReference type="Pfam" id="PF10533">
    <property type="entry name" value="Plant_zn_clust"/>
    <property type="match status" value="1"/>
</dbReference>
<feature type="compositionally biased region" description="Basic and acidic residues" evidence="6">
    <location>
        <begin position="108"/>
        <end position="121"/>
    </location>
</feature>
<gene>
    <name evidence="8" type="ORF">CXB51_011017</name>
</gene>
<evidence type="ECO:0000313" key="8">
    <source>
        <dbReference type="EMBL" id="KAG8493633.1"/>
    </source>
</evidence>
<dbReference type="Gene3D" id="2.20.25.80">
    <property type="entry name" value="WRKY domain"/>
    <property type="match status" value="1"/>
</dbReference>
<feature type="region of interest" description="Disordered" evidence="6">
    <location>
        <begin position="105"/>
        <end position="130"/>
    </location>
</feature>
<dbReference type="PROSITE" id="PS50811">
    <property type="entry name" value="WRKY"/>
    <property type="match status" value="1"/>
</dbReference>
<dbReference type="GO" id="GO:0043565">
    <property type="term" value="F:sequence-specific DNA binding"/>
    <property type="evidence" value="ECO:0007669"/>
    <property type="project" value="InterPro"/>
</dbReference>